<dbReference type="AlphaFoldDB" id="A0AAN8M7N0"/>
<keyword evidence="10" id="KW-0346">Stress response</keyword>
<organism evidence="23 24">
    <name type="scientific">Coregonus suidteri</name>
    <dbReference type="NCBI Taxonomy" id="861788"/>
    <lineage>
        <taxon>Eukaryota</taxon>
        <taxon>Metazoa</taxon>
        <taxon>Chordata</taxon>
        <taxon>Craniata</taxon>
        <taxon>Vertebrata</taxon>
        <taxon>Euteleostomi</taxon>
        <taxon>Actinopterygii</taxon>
        <taxon>Neopterygii</taxon>
        <taxon>Teleostei</taxon>
        <taxon>Protacanthopterygii</taxon>
        <taxon>Salmoniformes</taxon>
        <taxon>Salmonidae</taxon>
        <taxon>Coregoninae</taxon>
        <taxon>Coregonus</taxon>
    </lineage>
</organism>
<dbReference type="GO" id="GO:0001725">
    <property type="term" value="C:stress fiber"/>
    <property type="evidence" value="ECO:0007669"/>
    <property type="project" value="UniProtKB-SubCell"/>
</dbReference>
<dbReference type="PANTHER" id="PTHR16768">
    <property type="entry name" value="DOWN REGULATED IN RENAL CARCINOMA 1/TU3A"/>
    <property type="match status" value="1"/>
</dbReference>
<keyword evidence="9" id="KW-0965">Cell junction</keyword>
<evidence type="ECO:0000256" key="18">
    <source>
        <dbReference type="ARBA" id="ARBA00023306"/>
    </source>
</evidence>
<dbReference type="GO" id="GO:0032956">
    <property type="term" value="P:regulation of actin cytoskeleton organization"/>
    <property type="evidence" value="ECO:0007669"/>
    <property type="project" value="TreeGrafter"/>
</dbReference>
<evidence type="ECO:0000256" key="22">
    <source>
        <dbReference type="SAM" id="MobiDB-lite"/>
    </source>
</evidence>
<evidence type="ECO:0000256" key="16">
    <source>
        <dbReference type="ARBA" id="ARBA00023242"/>
    </source>
</evidence>
<evidence type="ECO:0000256" key="21">
    <source>
        <dbReference type="ARBA" id="ARBA00045129"/>
    </source>
</evidence>
<feature type="compositionally biased region" description="Polar residues" evidence="22">
    <location>
        <begin position="15"/>
        <end position="30"/>
    </location>
</feature>
<accession>A0AAN8M7N0</accession>
<evidence type="ECO:0000256" key="11">
    <source>
        <dbReference type="ARBA" id="ARBA00023018"/>
    </source>
</evidence>
<keyword evidence="24" id="KW-1185">Reference proteome</keyword>
<evidence type="ECO:0000313" key="23">
    <source>
        <dbReference type="EMBL" id="KAK6319466.1"/>
    </source>
</evidence>
<protein>
    <recommendedName>
        <fullName evidence="20">Actin-associated protein FAM107A</fullName>
    </recommendedName>
</protein>
<evidence type="ECO:0000256" key="10">
    <source>
        <dbReference type="ARBA" id="ARBA00023016"/>
    </source>
</evidence>
<evidence type="ECO:0000256" key="1">
    <source>
        <dbReference type="ARBA" id="ARBA00004123"/>
    </source>
</evidence>
<dbReference type="GO" id="GO:0030041">
    <property type="term" value="P:actin filament polymerization"/>
    <property type="evidence" value="ECO:0007669"/>
    <property type="project" value="TreeGrafter"/>
</dbReference>
<comment type="subcellular location">
    <subcellularLocation>
        <location evidence="3">Cell junction</location>
        <location evidence="3">Focal adhesion</location>
    </subcellularLocation>
    <subcellularLocation>
        <location evidence="2">Cell membrane</location>
    </subcellularLocation>
    <subcellularLocation>
        <location evidence="4">Cell projection</location>
    </subcellularLocation>
    <subcellularLocation>
        <location evidence="5">Cytoplasm</location>
        <location evidence="5">Cytoskeleton</location>
        <location evidence="5">Stress fiber</location>
    </subcellularLocation>
    <subcellularLocation>
        <location evidence="1">Nucleus</location>
    </subcellularLocation>
    <subcellularLocation>
        <location evidence="19">Synapse</location>
    </subcellularLocation>
</comment>
<feature type="compositionally biased region" description="Basic and acidic residues" evidence="22">
    <location>
        <begin position="89"/>
        <end position="99"/>
    </location>
</feature>
<dbReference type="GO" id="GO:0051017">
    <property type="term" value="P:actin filament bundle assembly"/>
    <property type="evidence" value="ECO:0007669"/>
    <property type="project" value="TreeGrafter"/>
</dbReference>
<reference evidence="23 24" key="1">
    <citation type="submission" date="2021-04" db="EMBL/GenBank/DDBJ databases">
        <authorList>
            <person name="De Guttry C."/>
            <person name="Zahm M."/>
            <person name="Klopp C."/>
            <person name="Cabau C."/>
            <person name="Louis A."/>
            <person name="Berthelot C."/>
            <person name="Parey E."/>
            <person name="Roest Crollius H."/>
            <person name="Montfort J."/>
            <person name="Robinson-Rechavi M."/>
            <person name="Bucao C."/>
            <person name="Bouchez O."/>
            <person name="Gislard M."/>
            <person name="Lluch J."/>
            <person name="Milhes M."/>
            <person name="Lampietro C."/>
            <person name="Lopez Roques C."/>
            <person name="Donnadieu C."/>
            <person name="Braasch I."/>
            <person name="Desvignes T."/>
            <person name="Postlethwait J."/>
            <person name="Bobe J."/>
            <person name="Wedekind C."/>
            <person name="Guiguen Y."/>
        </authorList>
    </citation>
    <scope>NUCLEOTIDE SEQUENCE [LARGE SCALE GENOMIC DNA]</scope>
    <source>
        <strain evidence="23">Cs_M1</strain>
        <tissue evidence="23">Blood</tissue>
    </source>
</reference>
<gene>
    <name evidence="23" type="ORF">J4Q44_G00106770</name>
</gene>
<name>A0AAN8M7N0_9TELE</name>
<dbReference type="Proteomes" id="UP001356427">
    <property type="component" value="Unassembled WGS sequence"/>
</dbReference>
<dbReference type="PANTHER" id="PTHR16768:SF3">
    <property type="entry name" value="ACTIN-ASSOCIATED PROTEIN FAM107A"/>
    <property type="match status" value="1"/>
</dbReference>
<dbReference type="EMBL" id="JAGTTL010000008">
    <property type="protein sequence ID" value="KAK6319466.1"/>
    <property type="molecule type" value="Genomic_DNA"/>
</dbReference>
<evidence type="ECO:0000256" key="14">
    <source>
        <dbReference type="ARBA" id="ARBA00023203"/>
    </source>
</evidence>
<evidence type="ECO:0000256" key="9">
    <source>
        <dbReference type="ARBA" id="ARBA00022949"/>
    </source>
</evidence>
<evidence type="ECO:0000256" key="20">
    <source>
        <dbReference type="ARBA" id="ARBA00040095"/>
    </source>
</evidence>
<keyword evidence="11" id="KW-0770">Synapse</keyword>
<dbReference type="InterPro" id="IPR009533">
    <property type="entry name" value="FAM107"/>
</dbReference>
<keyword evidence="7" id="KW-0963">Cytoplasm</keyword>
<evidence type="ECO:0000256" key="15">
    <source>
        <dbReference type="ARBA" id="ARBA00023212"/>
    </source>
</evidence>
<evidence type="ECO:0000256" key="8">
    <source>
        <dbReference type="ARBA" id="ARBA00022604"/>
    </source>
</evidence>
<keyword evidence="8" id="KW-0341">Growth regulation</keyword>
<dbReference type="GO" id="GO:0005925">
    <property type="term" value="C:focal adhesion"/>
    <property type="evidence" value="ECO:0007669"/>
    <property type="project" value="UniProtKB-SubCell"/>
</dbReference>
<evidence type="ECO:0000256" key="12">
    <source>
        <dbReference type="ARBA" id="ARBA00023054"/>
    </source>
</evidence>
<evidence type="ECO:0000256" key="5">
    <source>
        <dbReference type="ARBA" id="ARBA00004529"/>
    </source>
</evidence>
<dbReference type="GO" id="GO:0005634">
    <property type="term" value="C:nucleus"/>
    <property type="evidence" value="ECO:0007669"/>
    <property type="project" value="UniProtKB-SubCell"/>
</dbReference>
<proteinExistence type="predicted"/>
<feature type="compositionally biased region" description="Basic and acidic residues" evidence="22">
    <location>
        <begin position="123"/>
        <end position="138"/>
    </location>
</feature>
<evidence type="ECO:0000256" key="4">
    <source>
        <dbReference type="ARBA" id="ARBA00004316"/>
    </source>
</evidence>
<dbReference type="GO" id="GO:0043005">
    <property type="term" value="C:neuron projection"/>
    <property type="evidence" value="ECO:0007669"/>
    <property type="project" value="TreeGrafter"/>
</dbReference>
<keyword evidence="14" id="KW-0009">Actin-binding</keyword>
<dbReference type="GO" id="GO:0005886">
    <property type="term" value="C:plasma membrane"/>
    <property type="evidence" value="ECO:0007669"/>
    <property type="project" value="UniProtKB-SubCell"/>
</dbReference>
<evidence type="ECO:0000256" key="2">
    <source>
        <dbReference type="ARBA" id="ARBA00004236"/>
    </source>
</evidence>
<keyword evidence="16" id="KW-0539">Nucleus</keyword>
<dbReference type="GO" id="GO:0045202">
    <property type="term" value="C:synapse"/>
    <property type="evidence" value="ECO:0007669"/>
    <property type="project" value="UniProtKB-SubCell"/>
</dbReference>
<feature type="region of interest" description="Disordered" evidence="22">
    <location>
        <begin position="123"/>
        <end position="144"/>
    </location>
</feature>
<comment type="caution">
    <text evidence="23">The sequence shown here is derived from an EMBL/GenBank/DDBJ whole genome shotgun (WGS) entry which is preliminary data.</text>
</comment>
<evidence type="ECO:0000256" key="17">
    <source>
        <dbReference type="ARBA" id="ARBA00023273"/>
    </source>
</evidence>
<evidence type="ECO:0000256" key="6">
    <source>
        <dbReference type="ARBA" id="ARBA00022475"/>
    </source>
</evidence>
<dbReference type="Pfam" id="PF06625">
    <property type="entry name" value="DUF1151"/>
    <property type="match status" value="1"/>
</dbReference>
<dbReference type="GO" id="GO:0003779">
    <property type="term" value="F:actin binding"/>
    <property type="evidence" value="ECO:0007669"/>
    <property type="project" value="UniProtKB-KW"/>
</dbReference>
<evidence type="ECO:0000256" key="7">
    <source>
        <dbReference type="ARBA" id="ARBA00022490"/>
    </source>
</evidence>
<evidence type="ECO:0000313" key="24">
    <source>
        <dbReference type="Proteomes" id="UP001356427"/>
    </source>
</evidence>
<evidence type="ECO:0000256" key="19">
    <source>
        <dbReference type="ARBA" id="ARBA00034103"/>
    </source>
</evidence>
<keyword evidence="13" id="KW-0472">Membrane</keyword>
<evidence type="ECO:0000256" key="13">
    <source>
        <dbReference type="ARBA" id="ARBA00023136"/>
    </source>
</evidence>
<sequence length="195" mass="22446">MGVTYGKKSEHHLQLSPTRSTTPLNGTASAHSGLLSEQDGEQGQGQCAEDKEHGKSGGSPPQPESQEEEGRDLIIQPKKRLNPVRVSKSHQELHRELRMTHKRGPCLEVKPELQRVLEQRNWEQGMKQRREAEEEKKNRSPLQQELFKRHQRLEELERELKAQQQQEGLQSSPEFIRVKESLRRTTILDVGEKVV</sequence>
<keyword evidence="18" id="KW-0131">Cell cycle</keyword>
<keyword evidence="15" id="KW-0206">Cytoskeleton</keyword>
<evidence type="ECO:0000256" key="3">
    <source>
        <dbReference type="ARBA" id="ARBA00004246"/>
    </source>
</evidence>
<comment type="function">
    <text evidence="21">Stress-inducible actin-binding protein that plays a role in synaptic and cognitive functions by modulating actin filamentous (F-actin) dynamics. Mediates polymerization of globular actin to F-actin. Also binds to, stabilizes and bundles F-actin. Involved in synaptic function by regulating neurite outgrowth in an actin-dependent manner and for the acquisition of hippocampus-dependent cognitive function, such as learning and long-term memory. Plays a role in the actin and microtubule cytoskeleton organization; negatively regulates focal adhesion (FA) assembly promoting malignant glial cell migration in an actin-, microtubule- and MAP1A-dependent manner. Also involved in neuroblastoma G1/S phase cell cycle progression and cell proliferation inhibition by stimulating ubiquitination of NF-kappa-B subunit RELA and NF-kappa-B degradation in a COMMD1- and actin-dependent manner. May play a role in tumor development.</text>
</comment>
<keyword evidence="12" id="KW-0175">Coiled coil</keyword>
<feature type="region of interest" description="Disordered" evidence="22">
    <location>
        <begin position="1"/>
        <end position="99"/>
    </location>
</feature>
<keyword evidence="17" id="KW-0966">Cell projection</keyword>
<keyword evidence="6" id="KW-1003">Cell membrane</keyword>